<proteinExistence type="predicted"/>
<evidence type="ECO:0000313" key="4">
    <source>
        <dbReference type="Proteomes" id="UP000033452"/>
    </source>
</evidence>
<evidence type="ECO:0008006" key="5">
    <source>
        <dbReference type="Google" id="ProtNLM"/>
    </source>
</evidence>
<feature type="domain" description="DUF1285" evidence="1">
    <location>
        <begin position="17"/>
        <end position="81"/>
    </location>
</feature>
<dbReference type="InterPro" id="IPR023361">
    <property type="entry name" value="DUF1285_beta_roll_sf"/>
</dbReference>
<dbReference type="PATRIC" id="fig|43658.5.peg.3506"/>
<gene>
    <name evidence="3" type="ORF">TW77_16590</name>
</gene>
<dbReference type="InterPro" id="IPR048342">
    <property type="entry name" value="DUF1285_C"/>
</dbReference>
<dbReference type="Pfam" id="PF21028">
    <property type="entry name" value="DUF1285_C"/>
    <property type="match status" value="1"/>
</dbReference>
<reference evidence="3 4" key="1">
    <citation type="journal article" date="2015" name="BMC Genomics">
        <title>Genome mining reveals unlocked bioactive potential of marine Gram-negative bacteria.</title>
        <authorList>
            <person name="Machado H."/>
            <person name="Sonnenschein E.C."/>
            <person name="Melchiorsen J."/>
            <person name="Gram L."/>
        </authorList>
    </citation>
    <scope>NUCLEOTIDE SEQUENCE [LARGE SCALE GENOMIC DNA]</scope>
    <source>
        <strain evidence="3 4">S2471</strain>
    </source>
</reference>
<dbReference type="OrthoDB" id="3078366at2"/>
<sequence>MSNTEALIAHYVTQHAPTGRWHAHECGVGAFAIDAQGRWFHEGTPIGREGLVKLLASVLCYEQGQYLLKSPSETCPVEVADSPFVIVAWQYCELAPTLGLGPTLIAQDNLGRLWPVCGEFPLVLKSYQGQLVPYLMLNYGLSARVGRSVYYQWAELAQSQGEAFVLTSADTPFVIG</sequence>
<evidence type="ECO:0000313" key="3">
    <source>
        <dbReference type="EMBL" id="KJZ07101.1"/>
    </source>
</evidence>
<name>A0A0F4QHL7_9GAMM</name>
<dbReference type="Gene3D" id="2.30.270.10">
    <property type="entry name" value="duf1285 protein"/>
    <property type="match status" value="1"/>
</dbReference>
<organism evidence="3 4">
    <name type="scientific">Pseudoalteromonas rubra</name>
    <dbReference type="NCBI Taxonomy" id="43658"/>
    <lineage>
        <taxon>Bacteria</taxon>
        <taxon>Pseudomonadati</taxon>
        <taxon>Pseudomonadota</taxon>
        <taxon>Gammaproteobacteria</taxon>
        <taxon>Alteromonadales</taxon>
        <taxon>Pseudoalteromonadaceae</taxon>
        <taxon>Pseudoalteromonas</taxon>
    </lineage>
</organism>
<dbReference type="RefSeq" id="WP_046006098.1">
    <property type="nucleotide sequence ID" value="NZ_JXYA01000041.1"/>
</dbReference>
<dbReference type="EMBL" id="JXYA01000041">
    <property type="protein sequence ID" value="KJZ07101.1"/>
    <property type="molecule type" value="Genomic_DNA"/>
</dbReference>
<keyword evidence="4" id="KW-1185">Reference proteome</keyword>
<dbReference type="AlphaFoldDB" id="A0A0F4QHL7"/>
<feature type="domain" description="DUF1285" evidence="2">
    <location>
        <begin position="83"/>
        <end position="174"/>
    </location>
</feature>
<dbReference type="Proteomes" id="UP000033452">
    <property type="component" value="Unassembled WGS sequence"/>
</dbReference>
<evidence type="ECO:0000259" key="1">
    <source>
        <dbReference type="Pfam" id="PF06938"/>
    </source>
</evidence>
<dbReference type="Gene3D" id="3.10.540.10">
    <property type="entry name" value="duf1285 like domain"/>
    <property type="match status" value="1"/>
</dbReference>
<comment type="caution">
    <text evidence="3">The sequence shown here is derived from an EMBL/GenBank/DDBJ whole genome shotgun (WGS) entry which is preliminary data.</text>
</comment>
<protein>
    <recommendedName>
        <fullName evidence="5">DUF1285 domain-containing protein</fullName>
    </recommendedName>
</protein>
<dbReference type="Pfam" id="PF06938">
    <property type="entry name" value="DUF1285_N"/>
    <property type="match status" value="1"/>
</dbReference>
<evidence type="ECO:0000259" key="2">
    <source>
        <dbReference type="Pfam" id="PF21028"/>
    </source>
</evidence>
<accession>A0A0F4QHL7</accession>
<dbReference type="InterPro" id="IPR048341">
    <property type="entry name" value="DUF1285_N"/>
</dbReference>